<dbReference type="InterPro" id="IPR006860">
    <property type="entry name" value="FecR"/>
</dbReference>
<evidence type="ECO:0000313" key="4">
    <source>
        <dbReference type="EMBL" id="SDL21716.1"/>
    </source>
</evidence>
<gene>
    <name evidence="4" type="ORF">SAMN04488090_0382</name>
</gene>
<dbReference type="InterPro" id="IPR012373">
    <property type="entry name" value="Ferrdict_sens_TM"/>
</dbReference>
<feature type="transmembrane region" description="Helical" evidence="1">
    <location>
        <begin position="78"/>
        <end position="95"/>
    </location>
</feature>
<keyword evidence="5" id="KW-1185">Reference proteome</keyword>
<organism evidence="4 5">
    <name type="scientific">Siphonobacter aquaeclarae</name>
    <dbReference type="NCBI Taxonomy" id="563176"/>
    <lineage>
        <taxon>Bacteria</taxon>
        <taxon>Pseudomonadati</taxon>
        <taxon>Bacteroidota</taxon>
        <taxon>Cytophagia</taxon>
        <taxon>Cytophagales</taxon>
        <taxon>Cytophagaceae</taxon>
        <taxon>Siphonobacter</taxon>
    </lineage>
</organism>
<evidence type="ECO:0000256" key="1">
    <source>
        <dbReference type="SAM" id="Phobius"/>
    </source>
</evidence>
<keyword evidence="1" id="KW-0472">Membrane</keyword>
<dbReference type="OrthoDB" id="1523489at2"/>
<evidence type="ECO:0000259" key="2">
    <source>
        <dbReference type="Pfam" id="PF04773"/>
    </source>
</evidence>
<dbReference type="Pfam" id="PF16344">
    <property type="entry name" value="FecR_C"/>
    <property type="match status" value="1"/>
</dbReference>
<dbReference type="EMBL" id="FNGS01000001">
    <property type="protein sequence ID" value="SDL21716.1"/>
    <property type="molecule type" value="Genomic_DNA"/>
</dbReference>
<dbReference type="RefSeq" id="WP_093196976.1">
    <property type="nucleotide sequence ID" value="NZ_FNGS01000001.1"/>
</dbReference>
<evidence type="ECO:0000313" key="5">
    <source>
        <dbReference type="Proteomes" id="UP000198901"/>
    </source>
</evidence>
<keyword evidence="1" id="KW-1133">Transmembrane helix</keyword>
<dbReference type="Gene3D" id="3.55.50.30">
    <property type="match status" value="1"/>
</dbReference>
<dbReference type="PIRSF" id="PIRSF018266">
    <property type="entry name" value="FecR"/>
    <property type="match status" value="1"/>
</dbReference>
<dbReference type="GO" id="GO:0016989">
    <property type="term" value="F:sigma factor antagonist activity"/>
    <property type="evidence" value="ECO:0007669"/>
    <property type="project" value="TreeGrafter"/>
</dbReference>
<sequence length="316" mass="35392">MIQLLQKYLADGCTPEEASRVLQWLDTAEGRDALQAELERDLAGSWEDESPASSPGIWTGIRERTLSRRTVRIGWRRLAAACAGVLLLAGAGFWLKARYYDTITVHSDYGMVERVTLPDGSVVRLNGNTTLTYARRWPEGEPREVAVEGEAFFSVRHTVDHQRFTVHLPDQSSVEVVGTEFDVFSRKELTRVVLNSGKIRFRTRPEALPLALQPGDLVETRAGAAPRLQRRVDTAVFDSWRDHLLTFDRAPLKDVITLLETTYGYTVTLGKGVPLDERFSGMVPSNDKKLMLEALSKVFGLSVTQEGNRLHIEANP</sequence>
<accession>A0A1G9I9D8</accession>
<dbReference type="Gene3D" id="2.60.120.1440">
    <property type="match status" value="1"/>
</dbReference>
<dbReference type="PANTHER" id="PTHR30273:SF2">
    <property type="entry name" value="PROTEIN FECR"/>
    <property type="match status" value="1"/>
</dbReference>
<dbReference type="AlphaFoldDB" id="A0A1G9I9D8"/>
<feature type="domain" description="FecR protein" evidence="2">
    <location>
        <begin position="113"/>
        <end position="199"/>
    </location>
</feature>
<dbReference type="Pfam" id="PF04773">
    <property type="entry name" value="FecR"/>
    <property type="match status" value="1"/>
</dbReference>
<feature type="domain" description="Protein FecR C-terminal" evidence="3">
    <location>
        <begin position="245"/>
        <end position="312"/>
    </location>
</feature>
<dbReference type="STRING" id="563176.SAMN04488090_0382"/>
<dbReference type="Proteomes" id="UP000198901">
    <property type="component" value="Unassembled WGS sequence"/>
</dbReference>
<dbReference type="PANTHER" id="PTHR30273">
    <property type="entry name" value="PERIPLASMIC SIGNAL SENSOR AND SIGMA FACTOR ACTIVATOR FECR-RELATED"/>
    <property type="match status" value="1"/>
</dbReference>
<proteinExistence type="predicted"/>
<protein>
    <submittedName>
        <fullName evidence="4">FecR family protein</fullName>
    </submittedName>
</protein>
<evidence type="ECO:0000259" key="3">
    <source>
        <dbReference type="Pfam" id="PF16344"/>
    </source>
</evidence>
<keyword evidence="1" id="KW-0812">Transmembrane</keyword>
<dbReference type="InterPro" id="IPR032508">
    <property type="entry name" value="FecR_C"/>
</dbReference>
<name>A0A1G9I9D8_9BACT</name>
<reference evidence="4 5" key="1">
    <citation type="submission" date="2016-10" db="EMBL/GenBank/DDBJ databases">
        <authorList>
            <person name="de Groot N.N."/>
        </authorList>
    </citation>
    <scope>NUCLEOTIDE SEQUENCE [LARGE SCALE GENOMIC DNA]</scope>
    <source>
        <strain evidence="4 5">DSM 21668</strain>
    </source>
</reference>